<evidence type="ECO:0000256" key="2">
    <source>
        <dbReference type="ARBA" id="ARBA00004496"/>
    </source>
</evidence>
<dbReference type="PROSITE" id="PS50217">
    <property type="entry name" value="BZIP"/>
    <property type="match status" value="1"/>
</dbReference>
<dbReference type="SUPFAM" id="SSF111430">
    <property type="entry name" value="YAP1 redox domain"/>
    <property type="match status" value="1"/>
</dbReference>
<dbReference type="EMBL" id="JAYKXP010000004">
    <property type="protein sequence ID" value="KAK7059221.1"/>
    <property type="molecule type" value="Genomic_DNA"/>
</dbReference>
<dbReference type="GO" id="GO:0090575">
    <property type="term" value="C:RNA polymerase II transcription regulator complex"/>
    <property type="evidence" value="ECO:0007669"/>
    <property type="project" value="TreeGrafter"/>
</dbReference>
<evidence type="ECO:0000256" key="3">
    <source>
        <dbReference type="ARBA" id="ARBA00023242"/>
    </source>
</evidence>
<dbReference type="PROSITE" id="PS00036">
    <property type="entry name" value="BZIP_BASIC"/>
    <property type="match status" value="1"/>
</dbReference>
<dbReference type="InterPro" id="IPR046347">
    <property type="entry name" value="bZIP_sf"/>
</dbReference>
<protein>
    <submittedName>
        <fullName evidence="6">DNA-binding transcription factor yap1</fullName>
    </submittedName>
</protein>
<feature type="region of interest" description="Disordered" evidence="4">
    <location>
        <begin position="334"/>
        <end position="372"/>
    </location>
</feature>
<feature type="region of interest" description="Disordered" evidence="4">
    <location>
        <begin position="215"/>
        <end position="234"/>
    </location>
</feature>
<dbReference type="InterPro" id="IPR023167">
    <property type="entry name" value="Yap1_redox_dom_sf"/>
</dbReference>
<dbReference type="Pfam" id="PF00170">
    <property type="entry name" value="bZIP_1"/>
    <property type="match status" value="1"/>
</dbReference>
<feature type="compositionally biased region" description="Polar residues" evidence="4">
    <location>
        <begin position="351"/>
        <end position="372"/>
    </location>
</feature>
<keyword evidence="7" id="KW-1185">Reference proteome</keyword>
<feature type="compositionally biased region" description="Basic and acidic residues" evidence="4">
    <location>
        <begin position="453"/>
        <end position="469"/>
    </location>
</feature>
<dbReference type="GO" id="GO:0000976">
    <property type="term" value="F:transcription cis-regulatory region binding"/>
    <property type="evidence" value="ECO:0007669"/>
    <property type="project" value="InterPro"/>
</dbReference>
<comment type="subcellular location">
    <subcellularLocation>
        <location evidence="2">Cytoplasm</location>
    </subcellularLocation>
    <subcellularLocation>
        <location evidence="1">Nucleus</location>
    </subcellularLocation>
</comment>
<dbReference type="Proteomes" id="UP001383192">
    <property type="component" value="Unassembled WGS sequence"/>
</dbReference>
<evidence type="ECO:0000313" key="6">
    <source>
        <dbReference type="EMBL" id="KAK7059221.1"/>
    </source>
</evidence>
<evidence type="ECO:0000256" key="4">
    <source>
        <dbReference type="SAM" id="MobiDB-lite"/>
    </source>
</evidence>
<dbReference type="PANTHER" id="PTHR40621">
    <property type="entry name" value="TRANSCRIPTION FACTOR KAPC-RELATED"/>
    <property type="match status" value="1"/>
</dbReference>
<dbReference type="Gene3D" id="1.10.238.100">
    <property type="entry name" value="YAP1 redox domain. Chain B"/>
    <property type="match status" value="1"/>
</dbReference>
<evidence type="ECO:0000256" key="1">
    <source>
        <dbReference type="ARBA" id="ARBA00004123"/>
    </source>
</evidence>
<dbReference type="CDD" id="cd14688">
    <property type="entry name" value="bZIP_YAP"/>
    <property type="match status" value="1"/>
</dbReference>
<sequence>MESYADITPLFDLGQATNFSQLPDDDFLALLQKQFPGANQGTQFLSGFGDGVNPQSLSQFSMPSTISPISDDSSPSPPNANKSDGNKRSPEGMDEPTESALKRKASDDDFEEGPSQKNQHTANNKKGGTTKRKASGSGGDETRLLKRKEQNRAAQRAFRERKEKHVRDLEDKVAALEAKNEATTTENENLRDLLSRLQSENMALRQQSQSFTFTVPKSAASTAPPTATDKSPNFFSDNSTFSTLPRISYTAPDPSNYTNPLDMTSMMSFNPSVLNLLDETPQQTATDNASRIDYGFGNNSSNNSSGNSNSGGGGWLDPSNLTTLSTNPAYFSLASAFSDPSPPPPAPAQPTNTNDQSSFNFDINSLTQWPSSSGDAGTLDDLFGGYFNPTQPMDVDALIRGSPASTFSSSTMSPVVHHTNMRSPPTSASSSPASHASDMSLFSAREGSSSESEAGHEDCPKTREEARQRMLSEGASPFVTQANTSNGKHTYEKCLEGVTEPSPFVSGDMHEAQLLKSVACQRGSGFPSTEQNDQNIEVLTAWRSITRDPQFKDVDITKLCSEFASKARCDGSKVVLEPSGVHSIRESLGKKH</sequence>
<name>A0AAW0E3P2_9AGAR</name>
<feature type="compositionally biased region" description="Low complexity" evidence="4">
    <location>
        <begin position="215"/>
        <end position="232"/>
    </location>
</feature>
<keyword evidence="3" id="KW-0539">Nucleus</keyword>
<organism evidence="6 7">
    <name type="scientific">Paramarasmius palmivorus</name>
    <dbReference type="NCBI Taxonomy" id="297713"/>
    <lineage>
        <taxon>Eukaryota</taxon>
        <taxon>Fungi</taxon>
        <taxon>Dikarya</taxon>
        <taxon>Basidiomycota</taxon>
        <taxon>Agaricomycotina</taxon>
        <taxon>Agaricomycetes</taxon>
        <taxon>Agaricomycetidae</taxon>
        <taxon>Agaricales</taxon>
        <taxon>Marasmiineae</taxon>
        <taxon>Marasmiaceae</taxon>
        <taxon>Paramarasmius</taxon>
    </lineage>
</organism>
<dbReference type="AlphaFoldDB" id="A0AAW0E3P2"/>
<comment type="caution">
    <text evidence="6">The sequence shown here is derived from an EMBL/GenBank/DDBJ whole genome shotgun (WGS) entry which is preliminary data.</text>
</comment>
<feature type="compositionally biased region" description="Polar residues" evidence="4">
    <location>
        <begin position="115"/>
        <end position="127"/>
    </location>
</feature>
<proteinExistence type="predicted"/>
<dbReference type="Gene3D" id="1.20.5.170">
    <property type="match status" value="1"/>
</dbReference>
<feature type="region of interest" description="Disordered" evidence="4">
    <location>
        <begin position="282"/>
        <end position="319"/>
    </location>
</feature>
<feature type="region of interest" description="Disordered" evidence="4">
    <location>
        <begin position="406"/>
        <end position="469"/>
    </location>
</feature>
<dbReference type="InterPro" id="IPR004827">
    <property type="entry name" value="bZIP"/>
</dbReference>
<feature type="compositionally biased region" description="Low complexity" evidence="4">
    <location>
        <begin position="297"/>
        <end position="308"/>
    </location>
</feature>
<dbReference type="GO" id="GO:0005737">
    <property type="term" value="C:cytoplasm"/>
    <property type="evidence" value="ECO:0007669"/>
    <property type="project" value="UniProtKB-SubCell"/>
</dbReference>
<dbReference type="InterPro" id="IPR050936">
    <property type="entry name" value="AP-1-like"/>
</dbReference>
<feature type="compositionally biased region" description="Low complexity" evidence="4">
    <location>
        <begin position="61"/>
        <end position="74"/>
    </location>
</feature>
<dbReference type="GO" id="GO:0001228">
    <property type="term" value="F:DNA-binding transcription activator activity, RNA polymerase II-specific"/>
    <property type="evidence" value="ECO:0007669"/>
    <property type="project" value="TreeGrafter"/>
</dbReference>
<evidence type="ECO:0000313" key="7">
    <source>
        <dbReference type="Proteomes" id="UP001383192"/>
    </source>
</evidence>
<dbReference type="PANTHER" id="PTHR40621:SF6">
    <property type="entry name" value="AP-1-LIKE TRANSCRIPTION FACTOR YAP1-RELATED"/>
    <property type="match status" value="1"/>
</dbReference>
<feature type="region of interest" description="Disordered" evidence="4">
    <location>
        <begin position="46"/>
        <end position="168"/>
    </location>
</feature>
<keyword evidence="6" id="KW-0238">DNA-binding</keyword>
<reference evidence="6 7" key="1">
    <citation type="submission" date="2024-01" db="EMBL/GenBank/DDBJ databases">
        <title>A draft genome for a cacao thread blight-causing isolate of Paramarasmius palmivorus.</title>
        <authorList>
            <person name="Baruah I.K."/>
            <person name="Bukari Y."/>
            <person name="Amoako-Attah I."/>
            <person name="Meinhardt L.W."/>
            <person name="Bailey B.A."/>
            <person name="Cohen S.P."/>
        </authorList>
    </citation>
    <scope>NUCLEOTIDE SEQUENCE [LARGE SCALE GENOMIC DNA]</scope>
    <source>
        <strain evidence="6 7">GH-12</strain>
    </source>
</reference>
<feature type="compositionally biased region" description="Low complexity" evidence="4">
    <location>
        <begin position="423"/>
        <end position="452"/>
    </location>
</feature>
<dbReference type="SUPFAM" id="SSF57959">
    <property type="entry name" value="Leucine zipper domain"/>
    <property type="match status" value="1"/>
</dbReference>
<feature type="domain" description="BZIP" evidence="5">
    <location>
        <begin position="141"/>
        <end position="204"/>
    </location>
</feature>
<accession>A0AAW0E3P2</accession>
<dbReference type="SMART" id="SM00338">
    <property type="entry name" value="BRLZ"/>
    <property type="match status" value="1"/>
</dbReference>
<evidence type="ECO:0000259" key="5">
    <source>
        <dbReference type="PROSITE" id="PS50217"/>
    </source>
</evidence>
<feature type="compositionally biased region" description="Basic and acidic residues" evidence="4">
    <location>
        <begin position="140"/>
        <end position="168"/>
    </location>
</feature>
<gene>
    <name evidence="6" type="primary">YAP1</name>
    <name evidence="6" type="ORF">VNI00_001848</name>
</gene>